<keyword evidence="1" id="KW-0812">Transmembrane</keyword>
<feature type="transmembrane region" description="Helical" evidence="1">
    <location>
        <begin position="32"/>
        <end position="51"/>
    </location>
</feature>
<evidence type="ECO:0000313" key="3">
    <source>
        <dbReference type="EMBL" id="MDX8332378.1"/>
    </source>
</evidence>
<proteinExistence type="predicted"/>
<evidence type="ECO:0000313" key="4">
    <source>
        <dbReference type="Proteomes" id="UP001277561"/>
    </source>
</evidence>
<name>A0AAW9FRP1_9HYPH</name>
<comment type="caution">
    <text evidence="2">The sequence shown here is derived from an EMBL/GenBank/DDBJ whole genome shotgun (WGS) entry which is preliminary data.</text>
</comment>
<dbReference type="RefSeq" id="WP_234625042.1">
    <property type="nucleotide sequence ID" value="NZ_CP192770.1"/>
</dbReference>
<organism evidence="2">
    <name type="scientific">Agrobacterium rosae</name>
    <dbReference type="NCBI Taxonomy" id="1972867"/>
    <lineage>
        <taxon>Bacteria</taxon>
        <taxon>Pseudomonadati</taxon>
        <taxon>Pseudomonadota</taxon>
        <taxon>Alphaproteobacteria</taxon>
        <taxon>Hyphomicrobiales</taxon>
        <taxon>Rhizobiaceae</taxon>
        <taxon>Rhizobium/Agrobacterium group</taxon>
        <taxon>Agrobacterium</taxon>
    </lineage>
</organism>
<dbReference type="EMBL" id="JAVRAF010000014">
    <property type="protein sequence ID" value="MDX8305169.1"/>
    <property type="molecule type" value="Genomic_DNA"/>
</dbReference>
<accession>A0AAW9FRP1</accession>
<evidence type="ECO:0000313" key="2">
    <source>
        <dbReference type="EMBL" id="MDX8305169.1"/>
    </source>
</evidence>
<evidence type="ECO:0000256" key="1">
    <source>
        <dbReference type="SAM" id="Phobius"/>
    </source>
</evidence>
<gene>
    <name evidence="2" type="ORF">RMR22_23245</name>
    <name evidence="3" type="ORF">RMS29_24530</name>
</gene>
<sequence>MAFTIPRFGFPSDDKMEAPSVQDNRIAALHRAVAFVLSALVVSVVVNLLVVPKVFRAAEVIPYVADGGVFGCQVKVVDEPMPQGPTQ</sequence>
<reference evidence="2 4" key="1">
    <citation type="journal article" date="2023" name="Phytobiomes J">
        <title>Deciphering the key players within the bacterial microbiota associated with aerial crown gall tumors on rhododendron: Insights into the gallobiome.</title>
        <authorList>
            <person name="Kuzmanovic N."/>
            <person name="Nesme J."/>
            <person name="Wolf J."/>
            <person name="Neumann-Schaal M."/>
            <person name="Petersen J."/>
            <person name="Fernandez-Gnecco G."/>
            <person name="Sproeer C."/>
            <person name="Bunk B."/>
            <person name="Overmann J."/>
            <person name="Sorensen S.J."/>
            <person name="Idczak E."/>
            <person name="Smalla K."/>
        </authorList>
    </citation>
    <scope>NUCLEOTIDE SEQUENCE</scope>
    <source>
        <strain evidence="2">Rho-11.1</strain>
        <strain evidence="4">rho-14.1</strain>
        <strain evidence="3">Rho-14.1</strain>
    </source>
</reference>
<dbReference type="Proteomes" id="UP001277561">
    <property type="component" value="Unassembled WGS sequence"/>
</dbReference>
<dbReference type="EMBL" id="JAVRAD010000017">
    <property type="protein sequence ID" value="MDX8332378.1"/>
    <property type="molecule type" value="Genomic_DNA"/>
</dbReference>
<keyword evidence="1" id="KW-0472">Membrane</keyword>
<keyword evidence="4" id="KW-1185">Reference proteome</keyword>
<dbReference type="AlphaFoldDB" id="A0AAW9FRP1"/>
<keyword evidence="1" id="KW-1133">Transmembrane helix</keyword>
<protein>
    <submittedName>
        <fullName evidence="2">Uncharacterized protein</fullName>
    </submittedName>
</protein>